<feature type="compositionally biased region" description="Pro residues" evidence="1">
    <location>
        <begin position="237"/>
        <end position="249"/>
    </location>
</feature>
<name>A0A0D2PDB2_HYPSF</name>
<organism evidence="2 3">
    <name type="scientific">Hypholoma sublateritium (strain FD-334 SS-4)</name>
    <dbReference type="NCBI Taxonomy" id="945553"/>
    <lineage>
        <taxon>Eukaryota</taxon>
        <taxon>Fungi</taxon>
        <taxon>Dikarya</taxon>
        <taxon>Basidiomycota</taxon>
        <taxon>Agaricomycotina</taxon>
        <taxon>Agaricomycetes</taxon>
        <taxon>Agaricomycetidae</taxon>
        <taxon>Agaricales</taxon>
        <taxon>Agaricineae</taxon>
        <taxon>Strophariaceae</taxon>
        <taxon>Hypholoma</taxon>
    </lineage>
</organism>
<dbReference type="EMBL" id="KN817592">
    <property type="protein sequence ID" value="KJA18185.1"/>
    <property type="molecule type" value="Genomic_DNA"/>
</dbReference>
<sequence>MPEKAPEKEPPAPATAGANAAPTEDRPANAYPVVQLDVAALSDAVAARLAASLLGHVLFLKNQVPFPVMQLGRIPSGKAASRALKQRTELLASFDTISSHLDTTFSALSTALARCAGARAGTRVQAHVAILVGPSLGTAKARVIMGIDGLEARIWGAREDSGGKIAGDGQESESDEDEENEVGSSADDSDDRAEEPEVSDDDDDDDDNEEEDDDEDDDAEYGEEEESASSDDSQPANSPPAPGPPPPPYTSHADEQRFLQTADRLLSRTLAAADADGRGISSEMTPTQTHVLLRAPRRFAHPAWIPRQGVSASLDGALREFMDRSGLGLACADGSASSNRSVAARKNNKVEGVWITARDGLHVPVANVEGGAAGQGGEGPTDDKDEMIWWSWDGKFVGFNDW</sequence>
<feature type="region of interest" description="Disordered" evidence="1">
    <location>
        <begin position="1"/>
        <end position="26"/>
    </location>
</feature>
<dbReference type="OrthoDB" id="2387165at2759"/>
<dbReference type="InterPro" id="IPR053729">
    <property type="entry name" value="MAD2L1BP_domain_sf"/>
</dbReference>
<evidence type="ECO:0000256" key="1">
    <source>
        <dbReference type="SAM" id="MobiDB-lite"/>
    </source>
</evidence>
<feature type="compositionally biased region" description="Acidic residues" evidence="1">
    <location>
        <begin position="170"/>
        <end position="229"/>
    </location>
</feature>
<feature type="compositionally biased region" description="Basic and acidic residues" evidence="1">
    <location>
        <begin position="1"/>
        <end position="10"/>
    </location>
</feature>
<dbReference type="Gene3D" id="3.30.900.20">
    <property type="match status" value="1"/>
</dbReference>
<dbReference type="Proteomes" id="UP000054270">
    <property type="component" value="Unassembled WGS sequence"/>
</dbReference>
<gene>
    <name evidence="2" type="ORF">HYPSUDRAFT_70092</name>
</gene>
<dbReference type="AlphaFoldDB" id="A0A0D2PDB2"/>
<evidence type="ECO:0000313" key="2">
    <source>
        <dbReference type="EMBL" id="KJA18185.1"/>
    </source>
</evidence>
<dbReference type="OMA" id="MIWWSWD"/>
<dbReference type="STRING" id="945553.A0A0D2PDB2"/>
<accession>A0A0D2PDB2</accession>
<evidence type="ECO:0000313" key="3">
    <source>
        <dbReference type="Proteomes" id="UP000054270"/>
    </source>
</evidence>
<keyword evidence="3" id="KW-1185">Reference proteome</keyword>
<protein>
    <submittedName>
        <fullName evidence="2">Uncharacterized protein</fullName>
    </submittedName>
</protein>
<proteinExistence type="predicted"/>
<reference evidence="3" key="1">
    <citation type="submission" date="2014-04" db="EMBL/GenBank/DDBJ databases">
        <title>Evolutionary Origins and Diversification of the Mycorrhizal Mutualists.</title>
        <authorList>
            <consortium name="DOE Joint Genome Institute"/>
            <consortium name="Mycorrhizal Genomics Consortium"/>
            <person name="Kohler A."/>
            <person name="Kuo A."/>
            <person name="Nagy L.G."/>
            <person name="Floudas D."/>
            <person name="Copeland A."/>
            <person name="Barry K.W."/>
            <person name="Cichocki N."/>
            <person name="Veneault-Fourrey C."/>
            <person name="LaButti K."/>
            <person name="Lindquist E.A."/>
            <person name="Lipzen A."/>
            <person name="Lundell T."/>
            <person name="Morin E."/>
            <person name="Murat C."/>
            <person name="Riley R."/>
            <person name="Ohm R."/>
            <person name="Sun H."/>
            <person name="Tunlid A."/>
            <person name="Henrissat B."/>
            <person name="Grigoriev I.V."/>
            <person name="Hibbett D.S."/>
            <person name="Martin F."/>
        </authorList>
    </citation>
    <scope>NUCLEOTIDE SEQUENCE [LARGE SCALE GENOMIC DNA]</scope>
    <source>
        <strain evidence="3">FD-334 SS-4</strain>
    </source>
</reference>
<feature type="region of interest" description="Disordered" evidence="1">
    <location>
        <begin position="160"/>
        <end position="253"/>
    </location>
</feature>